<dbReference type="CDD" id="cd00438">
    <property type="entry name" value="cupin_RmlC"/>
    <property type="match status" value="1"/>
</dbReference>
<comment type="catalytic activity">
    <reaction evidence="1 7">
        <text>dTDP-4-dehydro-6-deoxy-alpha-D-glucose = dTDP-4-dehydro-beta-L-rhamnose</text>
        <dbReference type="Rhea" id="RHEA:16969"/>
        <dbReference type="ChEBI" id="CHEBI:57649"/>
        <dbReference type="ChEBI" id="CHEBI:62830"/>
        <dbReference type="EC" id="5.1.3.13"/>
    </reaction>
</comment>
<evidence type="ECO:0000256" key="5">
    <source>
        <dbReference type="PIRSR" id="PIRSR600888-1"/>
    </source>
</evidence>
<evidence type="ECO:0000256" key="3">
    <source>
        <dbReference type="ARBA" id="ARBA00012098"/>
    </source>
</evidence>
<dbReference type="InterPro" id="IPR000888">
    <property type="entry name" value="RmlC-like"/>
</dbReference>
<reference evidence="8 9" key="1">
    <citation type="submission" date="2019-01" db="EMBL/GenBank/DDBJ databases">
        <authorList>
            <person name="Chen W.-M."/>
        </authorList>
    </citation>
    <scope>NUCLEOTIDE SEQUENCE [LARGE SCALE GENOMIC DNA]</scope>
    <source>
        <strain evidence="8 9">KYPC3</strain>
    </source>
</reference>
<dbReference type="PANTHER" id="PTHR21047">
    <property type="entry name" value="DTDP-6-DEOXY-D-GLUCOSE-3,5 EPIMERASE"/>
    <property type="match status" value="1"/>
</dbReference>
<dbReference type="Gene3D" id="2.60.120.10">
    <property type="entry name" value="Jelly Rolls"/>
    <property type="match status" value="1"/>
</dbReference>
<dbReference type="SUPFAM" id="SSF51182">
    <property type="entry name" value="RmlC-like cupins"/>
    <property type="match status" value="1"/>
</dbReference>
<dbReference type="Pfam" id="PF00908">
    <property type="entry name" value="dTDP_sugar_isom"/>
    <property type="match status" value="1"/>
</dbReference>
<evidence type="ECO:0000256" key="2">
    <source>
        <dbReference type="ARBA" id="ARBA00001997"/>
    </source>
</evidence>
<dbReference type="PANTHER" id="PTHR21047:SF2">
    <property type="entry name" value="THYMIDINE DIPHOSPHO-4-KETO-RHAMNOSE 3,5-EPIMERASE"/>
    <property type="match status" value="1"/>
</dbReference>
<comment type="pathway">
    <text evidence="7">Carbohydrate biosynthesis; dTDP-L-rhamnose biosynthesis.</text>
</comment>
<dbReference type="InterPro" id="IPR011051">
    <property type="entry name" value="RmlC_Cupin_sf"/>
</dbReference>
<sequence>MQLIPTAIPDVLILQPKVFSDERGYFLQSFQQQQYEALLQRPLNFVQDNHSHSKQGVLRGLHYQISQPQAKLIRVVQGEIFDVAVDLRSSSATFGQWIGQFLSAQNQQQLFIPEGFAHGFLVLSDSADVHYKTTDYYAPAFERCIRWDDADLAIDWPLAQLPALPPSLSVRDQQAASFKTAEYFG</sequence>
<dbReference type="GO" id="GO:0005829">
    <property type="term" value="C:cytosol"/>
    <property type="evidence" value="ECO:0007669"/>
    <property type="project" value="TreeGrafter"/>
</dbReference>
<dbReference type="AlphaFoldDB" id="A0A437R5K2"/>
<evidence type="ECO:0000313" key="9">
    <source>
        <dbReference type="Proteomes" id="UP000283077"/>
    </source>
</evidence>
<dbReference type="NCBIfam" id="TIGR01221">
    <property type="entry name" value="rmlC"/>
    <property type="match status" value="1"/>
</dbReference>
<dbReference type="EMBL" id="SACS01000001">
    <property type="protein sequence ID" value="RVU42056.1"/>
    <property type="molecule type" value="Genomic_DNA"/>
</dbReference>
<feature type="active site" description="Proton donor" evidence="5">
    <location>
        <position position="131"/>
    </location>
</feature>
<comment type="subunit">
    <text evidence="7">Homodimer.</text>
</comment>
<evidence type="ECO:0000256" key="4">
    <source>
        <dbReference type="ARBA" id="ARBA00019595"/>
    </source>
</evidence>
<comment type="function">
    <text evidence="2 7">Catalyzes the epimerization of the C3' and C5'positions of dTDP-6-deoxy-D-xylo-4-hexulose, forming dTDP-6-deoxy-L-lyxo-4-hexulose.</text>
</comment>
<evidence type="ECO:0000256" key="1">
    <source>
        <dbReference type="ARBA" id="ARBA00001298"/>
    </source>
</evidence>
<protein>
    <recommendedName>
        <fullName evidence="4 7">dTDP-4-dehydrorhamnose 3,5-epimerase</fullName>
        <ecNumber evidence="3 7">5.1.3.13</ecNumber>
    </recommendedName>
    <alternativeName>
        <fullName evidence="7">Thymidine diphospho-4-keto-rhamnose 3,5-epimerase</fullName>
    </alternativeName>
</protein>
<organism evidence="8 9">
    <name type="scientific">Rheinheimera riviphila</name>
    <dbReference type="NCBI Taxonomy" id="1834037"/>
    <lineage>
        <taxon>Bacteria</taxon>
        <taxon>Pseudomonadati</taxon>
        <taxon>Pseudomonadota</taxon>
        <taxon>Gammaproteobacteria</taxon>
        <taxon>Chromatiales</taxon>
        <taxon>Chromatiaceae</taxon>
        <taxon>Rheinheimera</taxon>
    </lineage>
</organism>
<comment type="similarity">
    <text evidence="7">Belongs to the dTDP-4-dehydrorhamnose 3,5-epimerase family.</text>
</comment>
<dbReference type="GO" id="GO:0000271">
    <property type="term" value="P:polysaccharide biosynthetic process"/>
    <property type="evidence" value="ECO:0007669"/>
    <property type="project" value="TreeGrafter"/>
</dbReference>
<comment type="caution">
    <text evidence="8">The sequence shown here is derived from an EMBL/GenBank/DDBJ whole genome shotgun (WGS) entry which is preliminary data.</text>
</comment>
<dbReference type="InterPro" id="IPR014710">
    <property type="entry name" value="RmlC-like_jellyroll"/>
</dbReference>
<gene>
    <name evidence="8" type="primary">rfbC</name>
    <name evidence="8" type="ORF">EOE67_02410</name>
</gene>
<dbReference type="EC" id="5.1.3.13" evidence="3 7"/>
<dbReference type="OrthoDB" id="9800680at2"/>
<feature type="active site" description="Proton acceptor" evidence="5">
    <location>
        <position position="62"/>
    </location>
</feature>
<dbReference type="UniPathway" id="UPA00124"/>
<keyword evidence="7 8" id="KW-0413">Isomerase</keyword>
<dbReference type="RefSeq" id="WP_127697432.1">
    <property type="nucleotide sequence ID" value="NZ_SACS01000001.1"/>
</dbReference>
<proteinExistence type="inferred from homology"/>
<evidence type="ECO:0000256" key="6">
    <source>
        <dbReference type="PIRSR" id="PIRSR600888-3"/>
    </source>
</evidence>
<dbReference type="GO" id="GO:0008830">
    <property type="term" value="F:dTDP-4-dehydrorhamnose 3,5-epimerase activity"/>
    <property type="evidence" value="ECO:0007669"/>
    <property type="project" value="UniProtKB-UniRule"/>
</dbReference>
<feature type="site" description="Participates in a stacking interaction with the thymidine ring of dTDP-4-oxo-6-deoxyglucose" evidence="6">
    <location>
        <position position="137"/>
    </location>
</feature>
<accession>A0A437R5K2</accession>
<dbReference type="GO" id="GO:0019305">
    <property type="term" value="P:dTDP-rhamnose biosynthetic process"/>
    <property type="evidence" value="ECO:0007669"/>
    <property type="project" value="UniProtKB-UniRule"/>
</dbReference>
<dbReference type="Proteomes" id="UP000283077">
    <property type="component" value="Unassembled WGS sequence"/>
</dbReference>
<evidence type="ECO:0000313" key="8">
    <source>
        <dbReference type="EMBL" id="RVU42056.1"/>
    </source>
</evidence>
<name>A0A437R5K2_9GAMM</name>
<evidence type="ECO:0000256" key="7">
    <source>
        <dbReference type="RuleBase" id="RU364069"/>
    </source>
</evidence>
<keyword evidence="9" id="KW-1185">Reference proteome</keyword>